<accession>A0ACC3YDJ0</accession>
<dbReference type="Proteomes" id="UP000805649">
    <property type="component" value="Unassembled WGS sequence"/>
</dbReference>
<keyword evidence="2" id="KW-1185">Reference proteome</keyword>
<proteinExistence type="predicted"/>
<gene>
    <name evidence="1" type="ORF">CTRU02_215103</name>
</gene>
<comment type="caution">
    <text evidence="1">The sequence shown here is derived from an EMBL/GenBank/DDBJ whole genome shotgun (WGS) entry which is preliminary data.</text>
</comment>
<protein>
    <submittedName>
        <fullName evidence="1">Uncharacterized protein</fullName>
    </submittedName>
</protein>
<reference evidence="1 2" key="1">
    <citation type="journal article" date="2020" name="Phytopathology">
        <title>Genome Sequence Resources of Colletotrichum truncatum, C. plurivorum, C. musicola, and C. sojae: Four Species Pathogenic to Soybean (Glycine max).</title>
        <authorList>
            <person name="Rogerio F."/>
            <person name="Boufleur T.R."/>
            <person name="Ciampi-Guillardi M."/>
            <person name="Sukno S.A."/>
            <person name="Thon M.R."/>
            <person name="Massola Junior N.S."/>
            <person name="Baroncelli R."/>
        </authorList>
    </citation>
    <scope>NUCLEOTIDE SEQUENCE [LARGE SCALE GENOMIC DNA]</scope>
    <source>
        <strain evidence="1 2">CMES1059</strain>
    </source>
</reference>
<evidence type="ECO:0000313" key="2">
    <source>
        <dbReference type="Proteomes" id="UP000805649"/>
    </source>
</evidence>
<sequence length="32" mass="4163">MGEWTRSRVFQWVWSYVRFGWSKEKYEWRSGF</sequence>
<name>A0ACC3YDJ0_COLTU</name>
<organism evidence="1 2">
    <name type="scientific">Colletotrichum truncatum</name>
    <name type="common">Anthracnose fungus</name>
    <name type="synonym">Colletotrichum capsici</name>
    <dbReference type="NCBI Taxonomy" id="5467"/>
    <lineage>
        <taxon>Eukaryota</taxon>
        <taxon>Fungi</taxon>
        <taxon>Dikarya</taxon>
        <taxon>Ascomycota</taxon>
        <taxon>Pezizomycotina</taxon>
        <taxon>Sordariomycetes</taxon>
        <taxon>Hypocreomycetidae</taxon>
        <taxon>Glomerellales</taxon>
        <taxon>Glomerellaceae</taxon>
        <taxon>Colletotrichum</taxon>
        <taxon>Colletotrichum truncatum species complex</taxon>
    </lineage>
</organism>
<evidence type="ECO:0000313" key="1">
    <source>
        <dbReference type="EMBL" id="KAL0929894.1"/>
    </source>
</evidence>
<dbReference type="EMBL" id="VUJX02000013">
    <property type="protein sequence ID" value="KAL0929894.1"/>
    <property type="molecule type" value="Genomic_DNA"/>
</dbReference>